<dbReference type="RefSeq" id="WP_047414339.1">
    <property type="nucleotide sequence ID" value="NZ_CABGPK010000007.1"/>
</dbReference>
<protein>
    <recommendedName>
        <fullName evidence="1">IprA winged helix-turn-helix domain-containing protein</fullName>
    </recommendedName>
</protein>
<dbReference type="Gene3D" id="2.60.120.10">
    <property type="entry name" value="Jelly Rolls"/>
    <property type="match status" value="1"/>
</dbReference>
<dbReference type="InterPro" id="IPR018490">
    <property type="entry name" value="cNMP-bd_dom_sf"/>
</dbReference>
<dbReference type="InterPro" id="IPR014710">
    <property type="entry name" value="RmlC-like_jellyroll"/>
</dbReference>
<comment type="caution">
    <text evidence="2">The sequence shown here is derived from an EMBL/GenBank/DDBJ whole genome shotgun (WGS) entry which is preliminary data.</text>
</comment>
<evidence type="ECO:0000313" key="2">
    <source>
        <dbReference type="EMBL" id="OQM42048.1"/>
    </source>
</evidence>
<dbReference type="InterPro" id="IPR041687">
    <property type="entry name" value="HTH_46"/>
</dbReference>
<dbReference type="SUPFAM" id="SSF51206">
    <property type="entry name" value="cAMP-binding domain-like"/>
    <property type="match status" value="1"/>
</dbReference>
<reference evidence="2 3" key="1">
    <citation type="submission" date="2017-03" db="EMBL/GenBank/DDBJ databases">
        <authorList>
            <person name="Afonso C.L."/>
            <person name="Miller P.J."/>
            <person name="Scott M.A."/>
            <person name="Spackman E."/>
            <person name="Goraichik I."/>
            <person name="Dimitrov K.M."/>
            <person name="Suarez D.L."/>
            <person name="Swayne D.E."/>
        </authorList>
    </citation>
    <scope>NUCLEOTIDE SEQUENCE [LARGE SCALE GENOMIC DNA]</scope>
    <source>
        <strain evidence="2 3">ATCC 51113</strain>
    </source>
</reference>
<name>A0A1V8P026_CITBR</name>
<sequence length="210" mass="23657">MDTEHPDRSLNLSATAELLESLAPLATFAMYPPNTRLYLYNNGVAYCYLVRSGVCNVYHQTSEILLGTLYVPGIMGLSGTLYAEAGMFIQTHSTSEIAVTRTDKVNQFVTEHNLWRLLACHSLRVTSRLYTINTRLMATCAYEIVRVQLQELMSEPAEYRHDVSAAQYIQQKTSLSRSSIMKILAQLKKGGYISIENGILLTIEHLPLKY</sequence>
<dbReference type="Pfam" id="PF15977">
    <property type="entry name" value="HTH_46"/>
    <property type="match status" value="1"/>
</dbReference>
<dbReference type="AlphaFoldDB" id="A0A1V8P026"/>
<dbReference type="EMBL" id="NAEW01000004">
    <property type="protein sequence ID" value="OQM42048.1"/>
    <property type="molecule type" value="Genomic_DNA"/>
</dbReference>
<gene>
    <name evidence="2" type="ORF">BZK42_10940</name>
</gene>
<proteinExistence type="predicted"/>
<feature type="domain" description="IprA winged helix-turn-helix" evidence="1">
    <location>
        <begin position="141"/>
        <end position="207"/>
    </location>
</feature>
<accession>A0A1V8P026</accession>
<evidence type="ECO:0000313" key="3">
    <source>
        <dbReference type="Proteomes" id="UP000192573"/>
    </source>
</evidence>
<evidence type="ECO:0000259" key="1">
    <source>
        <dbReference type="Pfam" id="PF15977"/>
    </source>
</evidence>
<dbReference type="Proteomes" id="UP000192573">
    <property type="component" value="Unassembled WGS sequence"/>
</dbReference>
<organism evidence="2 3">
    <name type="scientific">Citrobacter braakii</name>
    <dbReference type="NCBI Taxonomy" id="57706"/>
    <lineage>
        <taxon>Bacteria</taxon>
        <taxon>Pseudomonadati</taxon>
        <taxon>Pseudomonadota</taxon>
        <taxon>Gammaproteobacteria</taxon>
        <taxon>Enterobacterales</taxon>
        <taxon>Enterobacteriaceae</taxon>
        <taxon>Citrobacter</taxon>
        <taxon>Citrobacter freundii complex</taxon>
    </lineage>
</organism>